<keyword evidence="1" id="KW-0812">Transmembrane</keyword>
<keyword evidence="1" id="KW-1133">Transmembrane helix</keyword>
<evidence type="ECO:0000256" key="1">
    <source>
        <dbReference type="SAM" id="Phobius"/>
    </source>
</evidence>
<protein>
    <submittedName>
        <fullName evidence="2">Uncharacterized protein</fullName>
    </submittedName>
</protein>
<dbReference type="EMBL" id="REFR01000010">
    <property type="protein sequence ID" value="RMB08497.1"/>
    <property type="molecule type" value="Genomic_DNA"/>
</dbReference>
<dbReference type="Proteomes" id="UP000271227">
    <property type="component" value="Unassembled WGS sequence"/>
</dbReference>
<gene>
    <name evidence="2" type="ORF">BXY39_1130</name>
</gene>
<comment type="caution">
    <text evidence="2">The sequence shown here is derived from an EMBL/GenBank/DDBJ whole genome shotgun (WGS) entry which is preliminary data.</text>
</comment>
<dbReference type="AlphaFoldDB" id="A0A3M0CIB0"/>
<name>A0A3M0CIB0_9PROT</name>
<accession>A0A3M0CIB0</accession>
<proteinExistence type="predicted"/>
<dbReference type="RefSeq" id="WP_170163651.1">
    <property type="nucleotide sequence ID" value="NZ_REFR01000010.1"/>
</dbReference>
<feature type="transmembrane region" description="Helical" evidence="1">
    <location>
        <begin position="20"/>
        <end position="44"/>
    </location>
</feature>
<reference evidence="2 3" key="1">
    <citation type="submission" date="2018-10" db="EMBL/GenBank/DDBJ databases">
        <title>Genomic Encyclopedia of Archaeal and Bacterial Type Strains, Phase II (KMG-II): from individual species to whole genera.</title>
        <authorList>
            <person name="Goeker M."/>
        </authorList>
    </citation>
    <scope>NUCLEOTIDE SEQUENCE [LARGE SCALE GENOMIC DNA]</scope>
    <source>
        <strain evidence="2 3">DSM 25217</strain>
    </source>
</reference>
<sequence length="50" mass="5156">MKNTGIELSSDEIDLVSGGIPLIIAAAIYGEAFAYGAIIGFIALDRAINS</sequence>
<evidence type="ECO:0000313" key="3">
    <source>
        <dbReference type="Proteomes" id="UP000271227"/>
    </source>
</evidence>
<keyword evidence="1" id="KW-0472">Membrane</keyword>
<evidence type="ECO:0000313" key="2">
    <source>
        <dbReference type="EMBL" id="RMB08497.1"/>
    </source>
</evidence>
<organism evidence="2 3">
    <name type="scientific">Eilatimonas milleporae</name>
    <dbReference type="NCBI Taxonomy" id="911205"/>
    <lineage>
        <taxon>Bacteria</taxon>
        <taxon>Pseudomonadati</taxon>
        <taxon>Pseudomonadota</taxon>
        <taxon>Alphaproteobacteria</taxon>
        <taxon>Kordiimonadales</taxon>
        <taxon>Kordiimonadaceae</taxon>
        <taxon>Eilatimonas</taxon>
    </lineage>
</organism>
<dbReference type="InParanoid" id="A0A3M0CIB0"/>
<keyword evidence="3" id="KW-1185">Reference proteome</keyword>